<dbReference type="InterPro" id="IPR056789">
    <property type="entry name" value="LRR_R13L1-DRL21"/>
</dbReference>
<proteinExistence type="predicted"/>
<evidence type="ECO:0000256" key="1">
    <source>
        <dbReference type="SAM" id="MobiDB-lite"/>
    </source>
</evidence>
<dbReference type="Proteomes" id="UP001151529">
    <property type="component" value="Chromosome 18"/>
</dbReference>
<sequence length="568" mass="62810">MRIEECEGVSASRKHPVFAYDVTGHGFGHATRVVEVVRNLILAGHDVHVVTGAPDFVFTSEIQSPRLFIRKVLLDCGAVQADALTVDRLASLEKYSETAVKPRESILATEIEWLNSIKADLVVSDVVPVACRAAADAGIRSVCVTNFRVNVLNVINNHHSLGGTQIKELPEEMCELYNMQTLDVSVCNEVLKLPDNIGKLIKLRHLSVKGYDSSFVKMRGFEGLGCLRELDEFHVSGSGEGSNIGGLKNLSHLEGSLRIKWLGDVQDPDEVKKAELKSKKNLTWLGLEFGSRTERRIIRDDEILEALEPPPNIDWLGIYDCQGIIQVLPSWINKLRVVVLYKWGKIENLPALGKLPFLEELYVGWMESVRKVGREFLGMEVVAADDDDDSDIIWESGKSGYELKMNHSKDFKDGDNGRESNGDGYTRLANDNTGGGSSDASPPKGFAAGENNAIEIFNNPRIHDEFMGVGEYRNLVLPNGKFGLGFRRFRSSDGSFYGFGHSGLGGSTGFCDIKNRFAIAVTLNKMSFGTATRRIIQFVCSELNVPLPDEFSVLSETVPDEVLRPMIN</sequence>
<dbReference type="EMBL" id="JAPFFL010000017">
    <property type="protein sequence ID" value="KAJ6673845.1"/>
    <property type="molecule type" value="Genomic_DNA"/>
</dbReference>
<dbReference type="Gene3D" id="3.40.710.10">
    <property type="entry name" value="DD-peptidase/beta-lactamase superfamily"/>
    <property type="match status" value="1"/>
</dbReference>
<dbReference type="Gene3D" id="3.80.10.10">
    <property type="entry name" value="Ribonuclease Inhibitor"/>
    <property type="match status" value="1"/>
</dbReference>
<feature type="region of interest" description="Disordered" evidence="1">
    <location>
        <begin position="409"/>
        <end position="445"/>
    </location>
</feature>
<dbReference type="InterPro" id="IPR053205">
    <property type="entry name" value="GHMP_kinase_L-arabinokinase"/>
</dbReference>
<feature type="compositionally biased region" description="Basic and acidic residues" evidence="1">
    <location>
        <begin position="409"/>
        <end position="421"/>
    </location>
</feature>
<organism evidence="3 4">
    <name type="scientific">Salix viminalis</name>
    <name type="common">Common osier</name>
    <name type="synonym">Basket willow</name>
    <dbReference type="NCBI Taxonomy" id="40686"/>
    <lineage>
        <taxon>Eukaryota</taxon>
        <taxon>Viridiplantae</taxon>
        <taxon>Streptophyta</taxon>
        <taxon>Embryophyta</taxon>
        <taxon>Tracheophyta</taxon>
        <taxon>Spermatophyta</taxon>
        <taxon>Magnoliopsida</taxon>
        <taxon>eudicotyledons</taxon>
        <taxon>Gunneridae</taxon>
        <taxon>Pentapetalae</taxon>
        <taxon>rosids</taxon>
        <taxon>fabids</taxon>
        <taxon>Malpighiales</taxon>
        <taxon>Salicaceae</taxon>
        <taxon>Saliceae</taxon>
        <taxon>Salix</taxon>
    </lineage>
</organism>
<dbReference type="PANTHER" id="PTHR38134">
    <property type="entry name" value="SLR1395 PROTEIN"/>
    <property type="match status" value="1"/>
</dbReference>
<evidence type="ECO:0000313" key="3">
    <source>
        <dbReference type="EMBL" id="KAJ6673845.1"/>
    </source>
</evidence>
<dbReference type="InterPro" id="IPR012338">
    <property type="entry name" value="Beta-lactam/transpept-like"/>
</dbReference>
<name>A0A9Q0SEB3_SALVM</name>
<evidence type="ECO:0000313" key="4">
    <source>
        <dbReference type="Proteomes" id="UP001151529"/>
    </source>
</evidence>
<dbReference type="PANTHER" id="PTHR38134:SF2">
    <property type="entry name" value="GALACTOKINASE"/>
    <property type="match status" value="1"/>
</dbReference>
<dbReference type="OrthoDB" id="1651639at2759"/>
<protein>
    <recommendedName>
        <fullName evidence="2">R13L1/DRL21-like LRR repeat region domain-containing protein</fullName>
    </recommendedName>
</protein>
<evidence type="ECO:0000259" key="2">
    <source>
        <dbReference type="Pfam" id="PF25019"/>
    </source>
</evidence>
<accession>A0A9Q0SEB3</accession>
<dbReference type="SUPFAM" id="SSF52058">
    <property type="entry name" value="L domain-like"/>
    <property type="match status" value="1"/>
</dbReference>
<reference evidence="3 4" key="1">
    <citation type="journal article" date="2023" name="Int. J. Mol. Sci.">
        <title>De Novo Assembly and Annotation of 11 Diverse Shrub Willow (Salix) Genomes Reveals Novel Gene Organization in Sex-Linked Regions.</title>
        <authorList>
            <person name="Hyden B."/>
            <person name="Feng K."/>
            <person name="Yates T.B."/>
            <person name="Jawdy S."/>
            <person name="Cereghino C."/>
            <person name="Smart L.B."/>
            <person name="Muchero W."/>
        </authorList>
    </citation>
    <scope>NUCLEOTIDE SEQUENCE [LARGE SCALE GENOMIC DNA]</scope>
    <source>
        <tissue evidence="3">Shoot tip</tissue>
    </source>
</reference>
<dbReference type="Pfam" id="PF25019">
    <property type="entry name" value="LRR_R13L1-DRL21"/>
    <property type="match status" value="1"/>
</dbReference>
<feature type="domain" description="R13L1/DRL21-like LRR repeat region" evidence="2">
    <location>
        <begin position="245"/>
        <end position="365"/>
    </location>
</feature>
<keyword evidence="4" id="KW-1185">Reference proteome</keyword>
<dbReference type="InterPro" id="IPR032675">
    <property type="entry name" value="LRR_dom_sf"/>
</dbReference>
<dbReference type="SUPFAM" id="SSF53756">
    <property type="entry name" value="UDP-Glycosyltransferase/glycogen phosphorylase"/>
    <property type="match status" value="1"/>
</dbReference>
<dbReference type="AlphaFoldDB" id="A0A9Q0SEB3"/>
<comment type="caution">
    <text evidence="3">The sequence shown here is derived from an EMBL/GenBank/DDBJ whole genome shotgun (WGS) entry which is preliminary data.</text>
</comment>
<gene>
    <name evidence="3" type="ORF">OIU85_012816</name>
</gene>